<gene>
    <name evidence="1" type="ORF">ESA94_20320</name>
</gene>
<dbReference type="EMBL" id="SDHW01000009">
    <property type="protein sequence ID" value="RXK57546.1"/>
    <property type="molecule type" value="Genomic_DNA"/>
</dbReference>
<proteinExistence type="predicted"/>
<dbReference type="RefSeq" id="WP_129132798.1">
    <property type="nucleotide sequence ID" value="NZ_SDHW01000009.1"/>
</dbReference>
<dbReference type="AlphaFoldDB" id="A0A4Q1CDB0"/>
<comment type="caution">
    <text evidence="1">The sequence shown here is derived from an EMBL/GenBank/DDBJ whole genome shotgun (WGS) entry which is preliminary data.</text>
</comment>
<protein>
    <submittedName>
        <fullName evidence="1">Uncharacterized protein</fullName>
    </submittedName>
</protein>
<dbReference type="Proteomes" id="UP000290204">
    <property type="component" value="Unassembled WGS sequence"/>
</dbReference>
<name>A0A4Q1CDB0_9BACT</name>
<evidence type="ECO:0000313" key="2">
    <source>
        <dbReference type="Proteomes" id="UP000290204"/>
    </source>
</evidence>
<dbReference type="OrthoDB" id="1132132at2"/>
<organism evidence="1 2">
    <name type="scientific">Lacibacter luteus</name>
    <dbReference type="NCBI Taxonomy" id="2508719"/>
    <lineage>
        <taxon>Bacteria</taxon>
        <taxon>Pseudomonadati</taxon>
        <taxon>Bacteroidota</taxon>
        <taxon>Chitinophagia</taxon>
        <taxon>Chitinophagales</taxon>
        <taxon>Chitinophagaceae</taxon>
        <taxon>Lacibacter</taxon>
    </lineage>
</organism>
<keyword evidence="2" id="KW-1185">Reference proteome</keyword>
<reference evidence="1 2" key="1">
    <citation type="submission" date="2019-01" db="EMBL/GenBank/DDBJ databases">
        <title>Lacibacter sp. strain TTM-7.</title>
        <authorList>
            <person name="Chen W.-M."/>
        </authorList>
    </citation>
    <scope>NUCLEOTIDE SEQUENCE [LARGE SCALE GENOMIC DNA]</scope>
    <source>
        <strain evidence="1 2">TTM-7</strain>
    </source>
</reference>
<evidence type="ECO:0000313" key="1">
    <source>
        <dbReference type="EMBL" id="RXK57546.1"/>
    </source>
</evidence>
<sequence length="141" mass="16244">MNLYYISSPAFTGNAEVLYDAEGKLIRIDLSNTNMNLNQVQKFKERVSAFEQSLSESFSGTQVTIVQGTYEVPFDTFWSKYGKKINKVRCLPMWEKMNAADKVAAVQGIDPYNTFLATQPGRKKLDPENYLKLRAWENQWQ</sequence>
<accession>A0A4Q1CDB0</accession>